<dbReference type="PANTHER" id="PTHR12151:SF25">
    <property type="entry name" value="LINALOOL DEHYDRATASE_ISOMERASE DOMAIN-CONTAINING PROTEIN"/>
    <property type="match status" value="1"/>
</dbReference>
<dbReference type="PANTHER" id="PTHR12151">
    <property type="entry name" value="ELECTRON TRANSPORT PROTIN SCO1/SENC FAMILY MEMBER"/>
    <property type="match status" value="1"/>
</dbReference>
<proteinExistence type="inferred from homology"/>
<evidence type="ECO:0000313" key="5">
    <source>
        <dbReference type="EMBL" id="ART83110.1"/>
    </source>
</evidence>
<sequence length="220" mass="23818">MKGCSNTRTAKLFTLMTISLLSASVQAHSPEQHAHAHAEPTQAADTTVHFVEVPLLDQHGHTVNLKQDLVADKLVVMSFVYTSCTTVCPVVSGLMKQVQSLLGERVGAEVQLVSISVDPLRDTPSRLQQYSQGFNAGDGWSWLTGTTQSINQTLKGLGAWAADYEAHPPLIMVGDGRSNNWSRFYGFTAPEVLVAKVDELSSARHSLAKQDPAMHTGAHL</sequence>
<dbReference type="GO" id="GO:0046872">
    <property type="term" value="F:metal ion binding"/>
    <property type="evidence" value="ECO:0007669"/>
    <property type="project" value="UniProtKB-KW"/>
</dbReference>
<gene>
    <name evidence="5" type="ORF">CBP31_11200</name>
</gene>
<evidence type="ECO:0000256" key="1">
    <source>
        <dbReference type="ARBA" id="ARBA00010996"/>
    </source>
</evidence>
<keyword evidence="3" id="KW-1015">Disulfide bond</keyword>
<reference evidence="5 6" key="1">
    <citation type="journal article" date="2014" name="Int. J. Syst. Evol. Microbiol.">
        <title>Oceanisphaera profunda sp. nov., a marine bacterium isolated from deep-sea sediment, and emended description of the genus Oceanisphaera.</title>
        <authorList>
            <person name="Xu Z."/>
            <person name="Zhang X.Y."/>
            <person name="Su H.N."/>
            <person name="Yu Z.C."/>
            <person name="Liu C."/>
            <person name="Li H."/>
            <person name="Chen X.L."/>
            <person name="Song X.Y."/>
            <person name="Xie B.B."/>
            <person name="Qin Q.L."/>
            <person name="Zhou B.C."/>
            <person name="Shi M."/>
            <person name="Huang Y."/>
            <person name="Zhang Y.Z."/>
        </authorList>
    </citation>
    <scope>NUCLEOTIDE SEQUENCE [LARGE SCALE GENOMIC DNA]</scope>
    <source>
        <strain evidence="5 6">SM1222</strain>
    </source>
</reference>
<name>A0A1Y0D6F6_9GAMM</name>
<feature type="chain" id="PRO_5012824196" evidence="4">
    <location>
        <begin position="28"/>
        <end position="220"/>
    </location>
</feature>
<evidence type="ECO:0000256" key="4">
    <source>
        <dbReference type="SAM" id="SignalP"/>
    </source>
</evidence>
<evidence type="ECO:0000256" key="2">
    <source>
        <dbReference type="PIRSR" id="PIRSR603782-1"/>
    </source>
</evidence>
<feature type="disulfide bond" description="Redox-active" evidence="3">
    <location>
        <begin position="84"/>
        <end position="88"/>
    </location>
</feature>
<keyword evidence="4" id="KW-0732">Signal</keyword>
<dbReference type="AlphaFoldDB" id="A0A1Y0D6F6"/>
<dbReference type="RefSeq" id="WP_087037303.1">
    <property type="nucleotide sequence ID" value="NZ_CP021377.1"/>
</dbReference>
<dbReference type="InterPro" id="IPR036249">
    <property type="entry name" value="Thioredoxin-like_sf"/>
</dbReference>
<protein>
    <submittedName>
        <fullName evidence="5">SCO family protein</fullName>
    </submittedName>
</protein>
<evidence type="ECO:0000313" key="6">
    <source>
        <dbReference type="Proteomes" id="UP000243937"/>
    </source>
</evidence>
<feature type="binding site" evidence="2">
    <location>
        <position position="88"/>
    </location>
    <ligand>
        <name>Cu cation</name>
        <dbReference type="ChEBI" id="CHEBI:23378"/>
    </ligand>
</feature>
<dbReference type="CDD" id="cd02968">
    <property type="entry name" value="SCO"/>
    <property type="match status" value="1"/>
</dbReference>
<dbReference type="KEGG" id="opf:CBP31_11200"/>
<comment type="similarity">
    <text evidence="1">Belongs to the SCO1/2 family.</text>
</comment>
<keyword evidence="6" id="KW-1185">Reference proteome</keyword>
<dbReference type="SUPFAM" id="SSF52833">
    <property type="entry name" value="Thioredoxin-like"/>
    <property type="match status" value="1"/>
</dbReference>
<keyword evidence="2" id="KW-0186">Copper</keyword>
<accession>A0A1Y0D6F6</accession>
<dbReference type="OrthoDB" id="5567697at2"/>
<keyword evidence="2" id="KW-0479">Metal-binding</keyword>
<dbReference type="Gene3D" id="3.40.30.10">
    <property type="entry name" value="Glutaredoxin"/>
    <property type="match status" value="1"/>
</dbReference>
<dbReference type="InterPro" id="IPR003782">
    <property type="entry name" value="SCO1/SenC"/>
</dbReference>
<feature type="signal peptide" evidence="4">
    <location>
        <begin position="1"/>
        <end position="27"/>
    </location>
</feature>
<evidence type="ECO:0000256" key="3">
    <source>
        <dbReference type="PIRSR" id="PIRSR603782-2"/>
    </source>
</evidence>
<dbReference type="Pfam" id="PF02630">
    <property type="entry name" value="SCO1-SenC"/>
    <property type="match status" value="1"/>
</dbReference>
<feature type="binding site" evidence="2">
    <location>
        <position position="84"/>
    </location>
    <ligand>
        <name>Cu cation</name>
        <dbReference type="ChEBI" id="CHEBI:23378"/>
    </ligand>
</feature>
<dbReference type="EMBL" id="CP021377">
    <property type="protein sequence ID" value="ART83110.1"/>
    <property type="molecule type" value="Genomic_DNA"/>
</dbReference>
<organism evidence="5 6">
    <name type="scientific">Oceanisphaera profunda</name>
    <dbReference type="NCBI Taxonomy" id="1416627"/>
    <lineage>
        <taxon>Bacteria</taxon>
        <taxon>Pseudomonadati</taxon>
        <taxon>Pseudomonadota</taxon>
        <taxon>Gammaproteobacteria</taxon>
        <taxon>Aeromonadales</taxon>
        <taxon>Aeromonadaceae</taxon>
        <taxon>Oceanisphaera</taxon>
    </lineage>
</organism>
<dbReference type="Proteomes" id="UP000243937">
    <property type="component" value="Chromosome"/>
</dbReference>